<gene>
    <name evidence="1" type="ORF">CKY28_05650</name>
</gene>
<name>A0A2A2SHY0_9SPHN</name>
<evidence type="ECO:0000313" key="2">
    <source>
        <dbReference type="Proteomes" id="UP000218151"/>
    </source>
</evidence>
<dbReference type="EMBL" id="NSLI01000002">
    <property type="protein sequence ID" value="PAX08839.1"/>
    <property type="molecule type" value="Genomic_DNA"/>
</dbReference>
<dbReference type="Proteomes" id="UP000218151">
    <property type="component" value="Unassembled WGS sequence"/>
</dbReference>
<sequence>MLPRRSSTVERAFALARDGATSIGQIRMGLRLERCDNVDAHLAGSSIRKDLQRAMATAAAARGT</sequence>
<evidence type="ECO:0000313" key="1">
    <source>
        <dbReference type="EMBL" id="PAX08839.1"/>
    </source>
</evidence>
<dbReference type="AlphaFoldDB" id="A0A2A2SHY0"/>
<accession>A0A2A2SHY0</accession>
<organism evidence="1 2">
    <name type="scientific">Sphingomonas lenta</name>
    <dbReference type="NCBI Taxonomy" id="1141887"/>
    <lineage>
        <taxon>Bacteria</taxon>
        <taxon>Pseudomonadati</taxon>
        <taxon>Pseudomonadota</taxon>
        <taxon>Alphaproteobacteria</taxon>
        <taxon>Sphingomonadales</taxon>
        <taxon>Sphingomonadaceae</taxon>
        <taxon>Sphingomonas</taxon>
    </lineage>
</organism>
<proteinExistence type="predicted"/>
<protein>
    <submittedName>
        <fullName evidence="1">Uncharacterized protein</fullName>
    </submittedName>
</protein>
<keyword evidence="2" id="KW-1185">Reference proteome</keyword>
<comment type="caution">
    <text evidence="1">The sequence shown here is derived from an EMBL/GenBank/DDBJ whole genome shotgun (WGS) entry which is preliminary data.</text>
</comment>
<reference evidence="2" key="1">
    <citation type="submission" date="2017-09" db="EMBL/GenBank/DDBJ databases">
        <authorList>
            <person name="Feng G."/>
            <person name="Zhu H."/>
        </authorList>
    </citation>
    <scope>NUCLEOTIDE SEQUENCE [LARGE SCALE GENOMIC DNA]</scope>
    <source>
        <strain evidence="2">1PNM-20</strain>
    </source>
</reference>